<dbReference type="InterPro" id="IPR015262">
    <property type="entry name" value="tRNA_Ile_lys_synt_subst-bd"/>
</dbReference>
<name>A0A1I1HF63_9GAMM</name>
<accession>A0A1I1HF63</accession>
<organism evidence="10 11">
    <name type="scientific">Pseudoalteromonas denitrificans DSM 6059</name>
    <dbReference type="NCBI Taxonomy" id="1123010"/>
    <lineage>
        <taxon>Bacteria</taxon>
        <taxon>Pseudomonadati</taxon>
        <taxon>Pseudomonadota</taxon>
        <taxon>Gammaproteobacteria</taxon>
        <taxon>Alteromonadales</taxon>
        <taxon>Pseudoalteromonadaceae</taxon>
        <taxon>Pseudoalteromonas</taxon>
    </lineage>
</organism>
<comment type="domain">
    <text evidence="8">The N-terminal region contains the highly conserved SGGXDS motif, predicted to be a P-loop motif involved in ATP binding.</text>
</comment>
<dbReference type="GO" id="GO:0006400">
    <property type="term" value="P:tRNA modification"/>
    <property type="evidence" value="ECO:0007669"/>
    <property type="project" value="UniProtKB-UniRule"/>
</dbReference>
<dbReference type="PANTHER" id="PTHR43033">
    <property type="entry name" value="TRNA(ILE)-LYSIDINE SYNTHASE-RELATED"/>
    <property type="match status" value="1"/>
</dbReference>
<dbReference type="HAMAP" id="MF_01161">
    <property type="entry name" value="tRNA_Ile_lys_synt"/>
    <property type="match status" value="1"/>
</dbReference>
<keyword evidence="11" id="KW-1185">Reference proteome</keyword>
<dbReference type="GO" id="GO:0005737">
    <property type="term" value="C:cytoplasm"/>
    <property type="evidence" value="ECO:0007669"/>
    <property type="project" value="UniProtKB-SubCell"/>
</dbReference>
<comment type="similarity">
    <text evidence="8">Belongs to the tRNA(Ile)-lysidine synthase family.</text>
</comment>
<evidence type="ECO:0000256" key="6">
    <source>
        <dbReference type="ARBA" id="ARBA00022840"/>
    </source>
</evidence>
<comment type="function">
    <text evidence="8">Ligates lysine onto the cytidine present at position 34 of the AUA codon-specific tRNA(Ile) that contains the anticodon CAU, in an ATP-dependent manner. Cytidine is converted to lysidine, thus changing the amino acid specificity of the tRNA from methionine to isoleucine.</text>
</comment>
<dbReference type="AlphaFoldDB" id="A0A1I1HF63"/>
<evidence type="ECO:0000256" key="4">
    <source>
        <dbReference type="ARBA" id="ARBA00022694"/>
    </source>
</evidence>
<dbReference type="SUPFAM" id="SSF52402">
    <property type="entry name" value="Adenine nucleotide alpha hydrolases-like"/>
    <property type="match status" value="1"/>
</dbReference>
<dbReference type="NCBIfam" id="TIGR02433">
    <property type="entry name" value="lysidine_TilS_C"/>
    <property type="match status" value="1"/>
</dbReference>
<comment type="subcellular location">
    <subcellularLocation>
        <location evidence="1 8">Cytoplasm</location>
    </subcellularLocation>
</comment>
<dbReference type="RefSeq" id="WP_091981304.1">
    <property type="nucleotide sequence ID" value="NZ_FOLO01000006.1"/>
</dbReference>
<dbReference type="STRING" id="1123010.SAMN02745724_01118"/>
<dbReference type="SMART" id="SM00977">
    <property type="entry name" value="TilS_C"/>
    <property type="match status" value="1"/>
</dbReference>
<dbReference type="InterPro" id="IPR012796">
    <property type="entry name" value="Lysidine-tRNA-synth_C"/>
</dbReference>
<dbReference type="CDD" id="cd01992">
    <property type="entry name" value="TilS_N"/>
    <property type="match status" value="1"/>
</dbReference>
<dbReference type="InterPro" id="IPR012795">
    <property type="entry name" value="tRNA_Ile_lys_synt_N"/>
</dbReference>
<comment type="catalytic activity">
    <reaction evidence="7 8">
        <text>cytidine(34) in tRNA(Ile2) + L-lysine + ATP = lysidine(34) in tRNA(Ile2) + AMP + diphosphate + H(+)</text>
        <dbReference type="Rhea" id="RHEA:43744"/>
        <dbReference type="Rhea" id="RHEA-COMP:10625"/>
        <dbReference type="Rhea" id="RHEA-COMP:10670"/>
        <dbReference type="ChEBI" id="CHEBI:15378"/>
        <dbReference type="ChEBI" id="CHEBI:30616"/>
        <dbReference type="ChEBI" id="CHEBI:32551"/>
        <dbReference type="ChEBI" id="CHEBI:33019"/>
        <dbReference type="ChEBI" id="CHEBI:82748"/>
        <dbReference type="ChEBI" id="CHEBI:83665"/>
        <dbReference type="ChEBI" id="CHEBI:456215"/>
        <dbReference type="EC" id="6.3.4.19"/>
    </reaction>
</comment>
<gene>
    <name evidence="8" type="primary">tilS</name>
    <name evidence="10" type="ORF">SAMN02745724_01118</name>
</gene>
<dbReference type="Gene3D" id="1.20.59.20">
    <property type="match status" value="1"/>
</dbReference>
<dbReference type="SUPFAM" id="SSF56037">
    <property type="entry name" value="PheT/TilS domain"/>
    <property type="match status" value="1"/>
</dbReference>
<dbReference type="Pfam" id="PF01171">
    <property type="entry name" value="ATP_bind_3"/>
    <property type="match status" value="1"/>
</dbReference>
<evidence type="ECO:0000256" key="5">
    <source>
        <dbReference type="ARBA" id="ARBA00022741"/>
    </source>
</evidence>
<dbReference type="InterPro" id="IPR012094">
    <property type="entry name" value="tRNA_Ile_lys_synt"/>
</dbReference>
<dbReference type="GO" id="GO:0032267">
    <property type="term" value="F:tRNA(Ile)-lysidine synthase activity"/>
    <property type="evidence" value="ECO:0007669"/>
    <property type="project" value="UniProtKB-EC"/>
</dbReference>
<dbReference type="InterPro" id="IPR014729">
    <property type="entry name" value="Rossmann-like_a/b/a_fold"/>
</dbReference>
<dbReference type="Pfam" id="PF11734">
    <property type="entry name" value="TilS_C"/>
    <property type="match status" value="1"/>
</dbReference>
<dbReference type="NCBIfam" id="TIGR02432">
    <property type="entry name" value="lysidine_TilS_N"/>
    <property type="match status" value="1"/>
</dbReference>
<evidence type="ECO:0000256" key="2">
    <source>
        <dbReference type="ARBA" id="ARBA00022490"/>
    </source>
</evidence>
<evidence type="ECO:0000259" key="9">
    <source>
        <dbReference type="SMART" id="SM00977"/>
    </source>
</evidence>
<dbReference type="EC" id="6.3.4.19" evidence="8"/>
<dbReference type="EMBL" id="FOLO01000006">
    <property type="protein sequence ID" value="SFC20628.1"/>
    <property type="molecule type" value="Genomic_DNA"/>
</dbReference>
<keyword evidence="2 8" id="KW-0963">Cytoplasm</keyword>
<sequence length="447" mass="50942">MKASKVYKAFSNVLVHNLKTIKPQSKTLTVALSGGVDSVVLLHLLHTFNKLHPEFKLEAIHVDHGLSLNAKNWQTFCSNLCNELDIPLKIAEVEVKKKARQSLEAIAREQRYLALFKLSEPTSVIFLGQHQDDQVETFLLQLKRGSGLTGLSAMSMLSQQQGRSLFRPLLNTSREQIEAFSAQFGIQHIIDESNEDTIFDRNFLRHEVVPLLNQRFNNFNACVSRSVDLLQQQQSLIDEISQSDLIQANKKAHFKSSNSLPISFLASLTHARQANLVRHWLAQQNSLMPSKMMLEQILNQAINAKQDAKICIQIGLNTLQRFRNELYFVSPKQIPENVFNCIGSKVDLSNGDVLEKHCGKGVRELHFDEKLSIQFGVLKARIKPVNKPGSNTVKHWLKDAKVPTWERNLVPLVFYNDTLVQIVGYFINQNYAHDQGVFWQRIEENKI</sequence>
<dbReference type="Pfam" id="PF09179">
    <property type="entry name" value="TilS"/>
    <property type="match status" value="1"/>
</dbReference>
<dbReference type="SUPFAM" id="SSF82829">
    <property type="entry name" value="MesJ substrate recognition domain-like"/>
    <property type="match status" value="1"/>
</dbReference>
<reference evidence="10 11" key="1">
    <citation type="submission" date="2016-10" db="EMBL/GenBank/DDBJ databases">
        <authorList>
            <person name="de Groot N.N."/>
        </authorList>
    </citation>
    <scope>NUCLEOTIDE SEQUENCE [LARGE SCALE GENOMIC DNA]</scope>
    <source>
        <strain evidence="10 11">DSM 6059</strain>
    </source>
</reference>
<protein>
    <recommendedName>
        <fullName evidence="8">tRNA(Ile)-lysidine synthase</fullName>
        <ecNumber evidence="8">6.3.4.19</ecNumber>
    </recommendedName>
    <alternativeName>
        <fullName evidence="8">tRNA(Ile)-2-lysyl-cytidine synthase</fullName>
    </alternativeName>
    <alternativeName>
        <fullName evidence="8">tRNA(Ile)-lysidine synthetase</fullName>
    </alternativeName>
</protein>
<dbReference type="InterPro" id="IPR011063">
    <property type="entry name" value="TilS/TtcA_N"/>
</dbReference>
<evidence type="ECO:0000313" key="11">
    <source>
        <dbReference type="Proteomes" id="UP000198862"/>
    </source>
</evidence>
<proteinExistence type="inferred from homology"/>
<keyword evidence="4 8" id="KW-0819">tRNA processing</keyword>
<dbReference type="GO" id="GO:0005524">
    <property type="term" value="F:ATP binding"/>
    <property type="evidence" value="ECO:0007669"/>
    <property type="project" value="UniProtKB-UniRule"/>
</dbReference>
<evidence type="ECO:0000313" key="10">
    <source>
        <dbReference type="EMBL" id="SFC20628.1"/>
    </source>
</evidence>
<feature type="binding site" evidence="8">
    <location>
        <begin position="33"/>
        <end position="38"/>
    </location>
    <ligand>
        <name>ATP</name>
        <dbReference type="ChEBI" id="CHEBI:30616"/>
    </ligand>
</feature>
<feature type="domain" description="Lysidine-tRNA(Ile) synthetase C-terminal" evidence="9">
    <location>
        <begin position="371"/>
        <end position="444"/>
    </location>
</feature>
<dbReference type="PANTHER" id="PTHR43033:SF1">
    <property type="entry name" value="TRNA(ILE)-LYSIDINE SYNTHASE-RELATED"/>
    <property type="match status" value="1"/>
</dbReference>
<dbReference type="Gene3D" id="3.40.50.620">
    <property type="entry name" value="HUPs"/>
    <property type="match status" value="1"/>
</dbReference>
<keyword evidence="3 8" id="KW-0436">Ligase</keyword>
<evidence type="ECO:0000256" key="8">
    <source>
        <dbReference type="HAMAP-Rule" id="MF_01161"/>
    </source>
</evidence>
<evidence type="ECO:0000256" key="3">
    <source>
        <dbReference type="ARBA" id="ARBA00022598"/>
    </source>
</evidence>
<keyword evidence="5 8" id="KW-0547">Nucleotide-binding</keyword>
<evidence type="ECO:0000256" key="1">
    <source>
        <dbReference type="ARBA" id="ARBA00004496"/>
    </source>
</evidence>
<dbReference type="Proteomes" id="UP000198862">
    <property type="component" value="Unassembled WGS sequence"/>
</dbReference>
<evidence type="ECO:0000256" key="7">
    <source>
        <dbReference type="ARBA" id="ARBA00048539"/>
    </source>
</evidence>
<dbReference type="OrthoDB" id="9807403at2"/>
<keyword evidence="6 8" id="KW-0067">ATP-binding</keyword>